<dbReference type="InterPro" id="IPR036047">
    <property type="entry name" value="F-box-like_dom_sf"/>
</dbReference>
<organism evidence="3 4">
    <name type="scientific">Cadophora malorum</name>
    <dbReference type="NCBI Taxonomy" id="108018"/>
    <lineage>
        <taxon>Eukaryota</taxon>
        <taxon>Fungi</taxon>
        <taxon>Dikarya</taxon>
        <taxon>Ascomycota</taxon>
        <taxon>Pezizomycotina</taxon>
        <taxon>Leotiomycetes</taxon>
        <taxon>Helotiales</taxon>
        <taxon>Ploettnerulaceae</taxon>
        <taxon>Cadophora</taxon>
    </lineage>
</organism>
<dbReference type="EMBL" id="JAFJYH010000205">
    <property type="protein sequence ID" value="KAG4415855.1"/>
    <property type="molecule type" value="Genomic_DNA"/>
</dbReference>
<gene>
    <name evidence="3" type="ORF">IFR04_010982</name>
</gene>
<evidence type="ECO:0000313" key="3">
    <source>
        <dbReference type="EMBL" id="KAG4415855.1"/>
    </source>
</evidence>
<dbReference type="Pfam" id="PF00646">
    <property type="entry name" value="F-box"/>
    <property type="match status" value="1"/>
</dbReference>
<dbReference type="AlphaFoldDB" id="A0A8H7W3I8"/>
<reference evidence="3" key="1">
    <citation type="submission" date="2021-02" db="EMBL/GenBank/DDBJ databases">
        <title>Genome sequence Cadophora malorum strain M34.</title>
        <authorList>
            <person name="Stefanovic E."/>
            <person name="Vu D."/>
            <person name="Scully C."/>
            <person name="Dijksterhuis J."/>
            <person name="Roader J."/>
            <person name="Houbraken J."/>
        </authorList>
    </citation>
    <scope>NUCLEOTIDE SEQUENCE</scope>
    <source>
        <strain evidence="3">M34</strain>
    </source>
</reference>
<protein>
    <recommendedName>
        <fullName evidence="2">F-box domain-containing protein</fullName>
    </recommendedName>
</protein>
<evidence type="ECO:0000259" key="2">
    <source>
        <dbReference type="PROSITE" id="PS50181"/>
    </source>
</evidence>
<accession>A0A8H7W3I8</accession>
<evidence type="ECO:0000313" key="4">
    <source>
        <dbReference type="Proteomes" id="UP000664132"/>
    </source>
</evidence>
<dbReference type="Proteomes" id="UP000664132">
    <property type="component" value="Unassembled WGS sequence"/>
</dbReference>
<dbReference type="SUPFAM" id="SSF81383">
    <property type="entry name" value="F-box domain"/>
    <property type="match status" value="1"/>
</dbReference>
<dbReference type="InterPro" id="IPR001810">
    <property type="entry name" value="F-box_dom"/>
</dbReference>
<feature type="compositionally biased region" description="Acidic residues" evidence="1">
    <location>
        <begin position="389"/>
        <end position="415"/>
    </location>
</feature>
<comment type="caution">
    <text evidence="3">The sequence shown here is derived from an EMBL/GenBank/DDBJ whole genome shotgun (WGS) entry which is preliminary data.</text>
</comment>
<evidence type="ECO:0000256" key="1">
    <source>
        <dbReference type="SAM" id="MobiDB-lite"/>
    </source>
</evidence>
<feature type="domain" description="F-box" evidence="2">
    <location>
        <begin position="200"/>
        <end position="244"/>
    </location>
</feature>
<dbReference type="OrthoDB" id="6612291at2759"/>
<name>A0A8H7W3I8_9HELO</name>
<feature type="region of interest" description="Disordered" evidence="1">
    <location>
        <begin position="389"/>
        <end position="437"/>
    </location>
</feature>
<sequence>MRGVRFILPKQKEEQFWEEEYEEKESRFFISEEIDVPFDGERVCLREQRFGVSEFAPRNFPTTTDDVPIGIPIHSTCYSIFSHISRQHLGHVDIDGLADLWHRKACGGCGFQGLHHDPVIRDLKEKFWVHRPGTEYLAANPVDIASFKMTMMGVYSEKPRGDGVFATRDSVGAGLGAVSMSRSKTNEMGKRVFRRHRNPTDPFSFLPPELKNKILARLSPSEINALRLSSRSFRQLPKQIFKSFIMEEMPWFWEIDEIRGAVERDYAESFMEEFGGLEDLEMLEGVVPREWLRFVRERLEGRVLDVNWLEVYKQLRVMERGCLGVRNRKRVWQVVEEVVGMIEGVRRGMEEVSDGLVVCPEGMREKEKGGNERDFSSCPGCEKVQIELEEDSEYGDSEEEDFEEDSCSNSSEEESSVGQTSVEECSEDVCSSGEDSE</sequence>
<keyword evidence="4" id="KW-1185">Reference proteome</keyword>
<feature type="compositionally biased region" description="Low complexity" evidence="1">
    <location>
        <begin position="428"/>
        <end position="437"/>
    </location>
</feature>
<proteinExistence type="predicted"/>
<dbReference type="PROSITE" id="PS50181">
    <property type="entry name" value="FBOX"/>
    <property type="match status" value="1"/>
</dbReference>